<dbReference type="InterPro" id="IPR039420">
    <property type="entry name" value="WalR-like"/>
</dbReference>
<dbReference type="CDD" id="cd17535">
    <property type="entry name" value="REC_NarL-like"/>
    <property type="match status" value="1"/>
</dbReference>
<dbReference type="AlphaFoldDB" id="A0A7C3EBB1"/>
<protein>
    <submittedName>
        <fullName evidence="6">Response regulator transcription factor</fullName>
    </submittedName>
</protein>
<accession>A0A7C3EBB1</accession>
<dbReference type="SUPFAM" id="SSF46894">
    <property type="entry name" value="C-terminal effector domain of the bipartite response regulators"/>
    <property type="match status" value="1"/>
</dbReference>
<evidence type="ECO:0000256" key="1">
    <source>
        <dbReference type="ARBA" id="ARBA00022553"/>
    </source>
</evidence>
<keyword evidence="1 3" id="KW-0597">Phosphoprotein</keyword>
<dbReference type="PANTHER" id="PTHR43214">
    <property type="entry name" value="TWO-COMPONENT RESPONSE REGULATOR"/>
    <property type="match status" value="1"/>
</dbReference>
<evidence type="ECO:0000256" key="3">
    <source>
        <dbReference type="PROSITE-ProRule" id="PRU00169"/>
    </source>
</evidence>
<evidence type="ECO:0000259" key="4">
    <source>
        <dbReference type="PROSITE" id="PS50043"/>
    </source>
</evidence>
<proteinExistence type="predicted"/>
<dbReference type="GO" id="GO:0006355">
    <property type="term" value="P:regulation of DNA-templated transcription"/>
    <property type="evidence" value="ECO:0007669"/>
    <property type="project" value="InterPro"/>
</dbReference>
<comment type="caution">
    <text evidence="6">The sequence shown here is derived from an EMBL/GenBank/DDBJ whole genome shotgun (WGS) entry which is preliminary data.</text>
</comment>
<dbReference type="PRINTS" id="PR00038">
    <property type="entry name" value="HTHLUXR"/>
</dbReference>
<feature type="domain" description="HTH luxR-type" evidence="4">
    <location>
        <begin position="158"/>
        <end position="226"/>
    </location>
</feature>
<dbReference type="Pfam" id="PF00072">
    <property type="entry name" value="Response_reg"/>
    <property type="match status" value="1"/>
</dbReference>
<name>A0A7C3EBB1_9SPIR</name>
<dbReference type="CDD" id="cd06170">
    <property type="entry name" value="LuxR_C_like"/>
    <property type="match status" value="1"/>
</dbReference>
<keyword evidence="2" id="KW-0238">DNA-binding</keyword>
<dbReference type="PROSITE" id="PS50110">
    <property type="entry name" value="RESPONSE_REGULATORY"/>
    <property type="match status" value="1"/>
</dbReference>
<dbReference type="InterPro" id="IPR001789">
    <property type="entry name" value="Sig_transdc_resp-reg_receiver"/>
</dbReference>
<dbReference type="SMART" id="SM00421">
    <property type="entry name" value="HTH_LUXR"/>
    <property type="match status" value="1"/>
</dbReference>
<evidence type="ECO:0000256" key="2">
    <source>
        <dbReference type="ARBA" id="ARBA00023125"/>
    </source>
</evidence>
<dbReference type="SMART" id="SM00448">
    <property type="entry name" value="REC"/>
    <property type="match status" value="1"/>
</dbReference>
<dbReference type="InterPro" id="IPR058245">
    <property type="entry name" value="NreC/VraR/RcsB-like_REC"/>
</dbReference>
<dbReference type="InterPro" id="IPR016032">
    <property type="entry name" value="Sig_transdc_resp-reg_C-effctor"/>
</dbReference>
<feature type="modified residue" description="4-aspartylphosphate" evidence="3">
    <location>
        <position position="59"/>
    </location>
</feature>
<sequence length="231" mass="25712">MKDRLIRILLADDQYLFLESLKLVLESLAEDIHVIGTVSNGEEALTFLEKQQVDVVLLDVRMPIMDGVQAAGEIHKRWPQISIIMLTTFEDDEYVSEALQRGAQGYLLKNIAPHMLVSAIRAVRDGSILIAPDLAGHLALALAGSKHGVGTGGTSSDGPRLPDWYYNLTPRDKTIITYILKGMTNKEIAATIHLGEQTVRNYISALYDKLQVSDRREAINVLRSIDPCWFV</sequence>
<reference evidence="6" key="1">
    <citation type="journal article" date="2020" name="mSystems">
        <title>Genome- and Community-Level Interaction Insights into Carbon Utilization and Element Cycling Functions of Hydrothermarchaeota in Hydrothermal Sediment.</title>
        <authorList>
            <person name="Zhou Z."/>
            <person name="Liu Y."/>
            <person name="Xu W."/>
            <person name="Pan J."/>
            <person name="Luo Z.H."/>
            <person name="Li M."/>
        </authorList>
    </citation>
    <scope>NUCLEOTIDE SEQUENCE [LARGE SCALE GENOMIC DNA]</scope>
    <source>
        <strain evidence="6">SpSt-503</strain>
    </source>
</reference>
<gene>
    <name evidence="6" type="ORF">ENS59_00355</name>
</gene>
<dbReference type="PROSITE" id="PS00622">
    <property type="entry name" value="HTH_LUXR_1"/>
    <property type="match status" value="1"/>
</dbReference>
<dbReference type="InterPro" id="IPR011006">
    <property type="entry name" value="CheY-like_superfamily"/>
</dbReference>
<dbReference type="GO" id="GO:0000160">
    <property type="term" value="P:phosphorelay signal transduction system"/>
    <property type="evidence" value="ECO:0007669"/>
    <property type="project" value="InterPro"/>
</dbReference>
<dbReference type="Gene3D" id="3.40.50.2300">
    <property type="match status" value="1"/>
</dbReference>
<dbReference type="EMBL" id="DSVL01000009">
    <property type="protein sequence ID" value="HFH27954.1"/>
    <property type="molecule type" value="Genomic_DNA"/>
</dbReference>
<evidence type="ECO:0000313" key="6">
    <source>
        <dbReference type="EMBL" id="HFH27954.1"/>
    </source>
</evidence>
<feature type="domain" description="Response regulatory" evidence="5">
    <location>
        <begin position="7"/>
        <end position="124"/>
    </location>
</feature>
<dbReference type="PROSITE" id="PS50043">
    <property type="entry name" value="HTH_LUXR_2"/>
    <property type="match status" value="1"/>
</dbReference>
<dbReference type="Pfam" id="PF00196">
    <property type="entry name" value="GerE"/>
    <property type="match status" value="1"/>
</dbReference>
<organism evidence="6">
    <name type="scientific">Gracilinema caldarium</name>
    <dbReference type="NCBI Taxonomy" id="215591"/>
    <lineage>
        <taxon>Bacteria</taxon>
        <taxon>Pseudomonadati</taxon>
        <taxon>Spirochaetota</taxon>
        <taxon>Spirochaetia</taxon>
        <taxon>Spirochaetales</taxon>
        <taxon>Breznakiellaceae</taxon>
        <taxon>Gracilinema</taxon>
    </lineage>
</organism>
<dbReference type="SUPFAM" id="SSF52172">
    <property type="entry name" value="CheY-like"/>
    <property type="match status" value="1"/>
</dbReference>
<dbReference type="GO" id="GO:0003677">
    <property type="term" value="F:DNA binding"/>
    <property type="evidence" value="ECO:0007669"/>
    <property type="project" value="UniProtKB-KW"/>
</dbReference>
<evidence type="ECO:0000259" key="5">
    <source>
        <dbReference type="PROSITE" id="PS50110"/>
    </source>
</evidence>
<dbReference type="InterPro" id="IPR000792">
    <property type="entry name" value="Tscrpt_reg_LuxR_C"/>
</dbReference>